<sequence>MEMSHQAGAEGESLLRGDRNTVVMQQKRWDASEGEKAPFLRNEPVRLTPAWEGSNLPNDTLNLKGIAMDLVPPKDKWNIIYFTLMLHGLGTLTAWNMFITAKDYFVKYKLINAPTYAENFMPYIGWASHGPNLLFSWFNIFAKMGGDLTSRIVWSLCIEVLMLVVTVILAMVDSSTFPEVFFWLTMITVFILNGFNAIFQNTVYGVAARLPPQYTGAVVLGSNICGTLIVLLNWASDLFTESYRTSAIYYFICGIFVLLICFDTYFALPLNRFYRYHETLQERTLRVNPTLASTNQNASPAKQSVPYGIIFRQSFIQLYNVFLVFFVSLAVFPAVHSDIQPMSPGFLGNDFTRITCFLTFNFTAMIGNITASLWQFPNPKWLSLFTTLRLVFIPLFLLCNYNPLGRQRTLPVVINNDWAYWIISVLLGWSSGHGSSLGMMYVSGTVAPEHASTAGMLGGAVLITGLVAGITFSRFCPALVSLAAWSSM</sequence>
<dbReference type="AlphaFoldDB" id="A0AAV1IVQ6"/>
<dbReference type="PANTHER" id="PTHR10332:SF80">
    <property type="entry name" value="EQUILIBRATIVE NUCLEOSIDE TRANSPORTER 2, ISOFORM A"/>
    <property type="match status" value="1"/>
</dbReference>
<feature type="transmembrane region" description="Helical" evidence="7">
    <location>
        <begin position="180"/>
        <end position="199"/>
    </location>
</feature>
<feature type="transmembrane region" description="Helical" evidence="7">
    <location>
        <begin position="381"/>
        <end position="398"/>
    </location>
</feature>
<dbReference type="GO" id="GO:0005337">
    <property type="term" value="F:nucleoside transmembrane transporter activity"/>
    <property type="evidence" value="ECO:0007669"/>
    <property type="project" value="InterPro"/>
</dbReference>
<feature type="transmembrane region" description="Helical" evidence="7">
    <location>
        <begin position="418"/>
        <end position="441"/>
    </location>
</feature>
<keyword evidence="9" id="KW-1185">Reference proteome</keyword>
<feature type="transmembrane region" description="Helical" evidence="7">
    <location>
        <begin position="461"/>
        <end position="485"/>
    </location>
</feature>
<evidence type="ECO:0000256" key="1">
    <source>
        <dbReference type="ARBA" id="ARBA00004141"/>
    </source>
</evidence>
<gene>
    <name evidence="8" type="ORF">LNINA_LOCUS1025</name>
</gene>
<feature type="transmembrane region" description="Helical" evidence="7">
    <location>
        <begin position="214"/>
        <end position="235"/>
    </location>
</feature>
<dbReference type="EMBL" id="CAVLEF010000002">
    <property type="protein sequence ID" value="CAK1541010.1"/>
    <property type="molecule type" value="Genomic_DNA"/>
</dbReference>
<evidence type="ECO:0000256" key="6">
    <source>
        <dbReference type="ARBA" id="ARBA00023136"/>
    </source>
</evidence>
<comment type="subcellular location">
    <subcellularLocation>
        <location evidence="1">Membrane</location>
        <topology evidence="1">Multi-pass membrane protein</topology>
    </subcellularLocation>
</comment>
<protein>
    <recommendedName>
        <fullName evidence="10">Equilibrative nucleoside transporter 1</fullName>
    </recommendedName>
</protein>
<name>A0AAV1IVQ6_9NEOP</name>
<dbReference type="InterPro" id="IPR036259">
    <property type="entry name" value="MFS_trans_sf"/>
</dbReference>
<dbReference type="InterPro" id="IPR002259">
    <property type="entry name" value="Eqnu_transpt"/>
</dbReference>
<organism evidence="8 9">
    <name type="scientific">Leptosia nina</name>
    <dbReference type="NCBI Taxonomy" id="320188"/>
    <lineage>
        <taxon>Eukaryota</taxon>
        <taxon>Metazoa</taxon>
        <taxon>Ecdysozoa</taxon>
        <taxon>Arthropoda</taxon>
        <taxon>Hexapoda</taxon>
        <taxon>Insecta</taxon>
        <taxon>Pterygota</taxon>
        <taxon>Neoptera</taxon>
        <taxon>Endopterygota</taxon>
        <taxon>Lepidoptera</taxon>
        <taxon>Glossata</taxon>
        <taxon>Ditrysia</taxon>
        <taxon>Papilionoidea</taxon>
        <taxon>Pieridae</taxon>
        <taxon>Pierinae</taxon>
        <taxon>Leptosia</taxon>
    </lineage>
</organism>
<feature type="transmembrane region" description="Helical" evidence="7">
    <location>
        <begin position="316"/>
        <end position="335"/>
    </location>
</feature>
<evidence type="ECO:0000256" key="5">
    <source>
        <dbReference type="ARBA" id="ARBA00022989"/>
    </source>
</evidence>
<feature type="transmembrane region" description="Helical" evidence="7">
    <location>
        <begin position="152"/>
        <end position="173"/>
    </location>
</feature>
<dbReference type="PRINTS" id="PR01130">
    <property type="entry name" value="DERENTRNSPRT"/>
</dbReference>
<dbReference type="PANTHER" id="PTHR10332">
    <property type="entry name" value="EQUILIBRATIVE NUCLEOSIDE TRANSPORTER"/>
    <property type="match status" value="1"/>
</dbReference>
<feature type="transmembrane region" description="Helical" evidence="7">
    <location>
        <begin position="356"/>
        <end position="375"/>
    </location>
</feature>
<accession>A0AAV1IVQ6</accession>
<proteinExistence type="inferred from homology"/>
<keyword evidence="6 7" id="KW-0472">Membrane</keyword>
<dbReference type="GO" id="GO:0005886">
    <property type="term" value="C:plasma membrane"/>
    <property type="evidence" value="ECO:0007669"/>
    <property type="project" value="TreeGrafter"/>
</dbReference>
<evidence type="ECO:0000256" key="2">
    <source>
        <dbReference type="ARBA" id="ARBA00007965"/>
    </source>
</evidence>
<evidence type="ECO:0000256" key="3">
    <source>
        <dbReference type="ARBA" id="ARBA00022448"/>
    </source>
</evidence>
<evidence type="ECO:0000256" key="4">
    <source>
        <dbReference type="ARBA" id="ARBA00022692"/>
    </source>
</evidence>
<feature type="transmembrane region" description="Helical" evidence="7">
    <location>
        <begin position="79"/>
        <end position="99"/>
    </location>
</feature>
<dbReference type="Proteomes" id="UP001497472">
    <property type="component" value="Unassembled WGS sequence"/>
</dbReference>
<dbReference type="PIRSF" id="PIRSF016379">
    <property type="entry name" value="ENT"/>
    <property type="match status" value="1"/>
</dbReference>
<comment type="similarity">
    <text evidence="2">Belongs to the SLC29A/ENT transporter (TC 2.A.57) family.</text>
</comment>
<evidence type="ECO:0000313" key="8">
    <source>
        <dbReference type="EMBL" id="CAK1541010.1"/>
    </source>
</evidence>
<dbReference type="Pfam" id="PF01733">
    <property type="entry name" value="Nucleoside_tran"/>
    <property type="match status" value="1"/>
</dbReference>
<keyword evidence="3" id="KW-0813">Transport</keyword>
<keyword evidence="4 7" id="KW-0812">Transmembrane</keyword>
<feature type="transmembrane region" description="Helical" evidence="7">
    <location>
        <begin position="247"/>
        <end position="268"/>
    </location>
</feature>
<evidence type="ECO:0008006" key="10">
    <source>
        <dbReference type="Google" id="ProtNLM"/>
    </source>
</evidence>
<feature type="transmembrane region" description="Helical" evidence="7">
    <location>
        <begin position="120"/>
        <end position="140"/>
    </location>
</feature>
<evidence type="ECO:0000313" key="9">
    <source>
        <dbReference type="Proteomes" id="UP001497472"/>
    </source>
</evidence>
<reference evidence="8 9" key="1">
    <citation type="submission" date="2023-11" db="EMBL/GenBank/DDBJ databases">
        <authorList>
            <person name="Okamura Y."/>
        </authorList>
    </citation>
    <scope>NUCLEOTIDE SEQUENCE [LARGE SCALE GENOMIC DNA]</scope>
</reference>
<comment type="caution">
    <text evidence="8">The sequence shown here is derived from an EMBL/GenBank/DDBJ whole genome shotgun (WGS) entry which is preliminary data.</text>
</comment>
<dbReference type="SUPFAM" id="SSF103473">
    <property type="entry name" value="MFS general substrate transporter"/>
    <property type="match status" value="1"/>
</dbReference>
<evidence type="ECO:0000256" key="7">
    <source>
        <dbReference type="SAM" id="Phobius"/>
    </source>
</evidence>
<keyword evidence="5 7" id="KW-1133">Transmembrane helix</keyword>